<dbReference type="Proteomes" id="UP000186235">
    <property type="component" value="Unassembled WGS sequence"/>
</dbReference>
<dbReference type="Gene3D" id="3.40.960.10">
    <property type="entry name" value="VSR Endonuclease"/>
    <property type="match status" value="1"/>
</dbReference>
<evidence type="ECO:0000313" key="3">
    <source>
        <dbReference type="Proteomes" id="UP000186235"/>
    </source>
</evidence>
<gene>
    <name evidence="2" type="ORF">SAMN05518682_3105</name>
</gene>
<dbReference type="AlphaFoldDB" id="A0A1N6UD74"/>
<dbReference type="EMBL" id="FTMI01000006">
    <property type="protein sequence ID" value="SIQ63523.1"/>
    <property type="molecule type" value="Genomic_DNA"/>
</dbReference>
<protein>
    <recommendedName>
        <fullName evidence="4">DUF559 domain-containing protein</fullName>
    </recommendedName>
</protein>
<proteinExistence type="predicted"/>
<organism evidence="2 3">
    <name type="scientific">Cellulosimicrobium aquatile</name>
    <dbReference type="NCBI Taxonomy" id="1612203"/>
    <lineage>
        <taxon>Bacteria</taxon>
        <taxon>Bacillati</taxon>
        <taxon>Actinomycetota</taxon>
        <taxon>Actinomycetes</taxon>
        <taxon>Micrococcales</taxon>
        <taxon>Promicromonosporaceae</taxon>
        <taxon>Cellulosimicrobium</taxon>
    </lineage>
</organism>
<evidence type="ECO:0000256" key="1">
    <source>
        <dbReference type="SAM" id="MobiDB-lite"/>
    </source>
</evidence>
<feature type="region of interest" description="Disordered" evidence="1">
    <location>
        <begin position="313"/>
        <end position="336"/>
    </location>
</feature>
<dbReference type="InterPro" id="IPR011335">
    <property type="entry name" value="Restrct_endonuc-II-like"/>
</dbReference>
<name>A0A1N6UD74_9MICO</name>
<reference evidence="3" key="1">
    <citation type="submission" date="2017-01" db="EMBL/GenBank/DDBJ databases">
        <authorList>
            <person name="Varghese N."/>
            <person name="Submissions S."/>
        </authorList>
    </citation>
    <scope>NUCLEOTIDE SEQUENCE [LARGE SCALE GENOMIC DNA]</scope>
    <source>
        <strain evidence="3">3bp</strain>
    </source>
</reference>
<sequence>MLGDTLGMPVPVPDPPFVVAEALRLGVSRKQLRSPRLHAPVRGVRMDAARRDDLRSVAAAVRLALPRAAAFSHTTAAALWDLPLPPGVSGLSPLHVSGPPGTRPLDATGVVTHVGLPGRDVVVRHELAVTGPDRTVADLAALVAAGGHGLTETDLVVVLDAVLGARGRARPYPRDRLEARVHLLRGRRGVVPLASALHRSRRFVDSPMETLLRLRLVDSGFPCPVVGADVVDDDGRWLARPDLCWPELRIAVEYDGRHHLTSARQRLNDVARQEELERLGWRVIVLFAYDVLGRWPSTEGRILQAFVDRGARPEELPDAPDPATRPRVVTPAHRTT</sequence>
<accession>A0A1N6UD74</accession>
<dbReference type="SUPFAM" id="SSF52980">
    <property type="entry name" value="Restriction endonuclease-like"/>
    <property type="match status" value="1"/>
</dbReference>
<evidence type="ECO:0000313" key="2">
    <source>
        <dbReference type="EMBL" id="SIQ63523.1"/>
    </source>
</evidence>
<keyword evidence="3" id="KW-1185">Reference proteome</keyword>
<evidence type="ECO:0008006" key="4">
    <source>
        <dbReference type="Google" id="ProtNLM"/>
    </source>
</evidence>